<organism evidence="1 2">
    <name type="scientific">Pseudonocardia alni</name>
    <name type="common">Amycolata alni</name>
    <dbReference type="NCBI Taxonomy" id="33907"/>
    <lineage>
        <taxon>Bacteria</taxon>
        <taxon>Bacillati</taxon>
        <taxon>Actinomycetota</taxon>
        <taxon>Actinomycetes</taxon>
        <taxon>Pseudonocardiales</taxon>
        <taxon>Pseudonocardiaceae</taxon>
        <taxon>Pseudonocardia</taxon>
    </lineage>
</organism>
<dbReference type="Proteomes" id="UP000232453">
    <property type="component" value="Unassembled WGS sequence"/>
</dbReference>
<proteinExistence type="predicted"/>
<accession>A0AA44ZR50</accession>
<name>A0AA44ZR50_PSEA5</name>
<dbReference type="AlphaFoldDB" id="A0AA44ZR50"/>
<reference evidence="1 2" key="1">
    <citation type="submission" date="2017-11" db="EMBL/GenBank/DDBJ databases">
        <title>Sequencing the genomes of 1000 actinobacteria strains.</title>
        <authorList>
            <person name="Klenk H.-P."/>
        </authorList>
    </citation>
    <scope>NUCLEOTIDE SEQUENCE [LARGE SCALE GENOMIC DNA]</scope>
    <source>
        <strain evidence="1 2">DSM 44104</strain>
    </source>
</reference>
<comment type="caution">
    <text evidence="1">The sequence shown here is derived from an EMBL/GenBank/DDBJ whole genome shotgun (WGS) entry which is preliminary data.</text>
</comment>
<evidence type="ECO:0000313" key="1">
    <source>
        <dbReference type="EMBL" id="PKB32602.1"/>
    </source>
</evidence>
<evidence type="ECO:0000313" key="2">
    <source>
        <dbReference type="Proteomes" id="UP000232453"/>
    </source>
</evidence>
<protein>
    <recommendedName>
        <fullName evidence="3">Secreted protein</fullName>
    </recommendedName>
</protein>
<sequence length="342" mass="34927">MITVRIRHSTERNEIAPRTLYPVDDATEEVGMGRIAGSAAARLAGFGAASVLVFTAAWTAGGAVGTLSATPAADARAGDERGDDGVLAAGLATGDATTGAGGVLTTAAGYTLTPVGTVHPWREPTEVAFTVTGSDGAPVTRFDAPADGSGVLDVAVLRRDVAGYMRLRATQGPDGVWRAPVRFPGQGVWRLYAGFTPTGGPHLDLGTDLHVPGTYGAFTFPAENRAGLCGGSDQQVRLDGALVPGGDSRLFATVGRDGTPVTDLEPVDGGAFGRMTAVRQGDLARFPVRPEITGAAATDRSGPGVAFAVSVPAPGSYRLFLDYRSGGVLRSCEFTLPTAPGS</sequence>
<gene>
    <name evidence="1" type="ORF">ATL51_4335</name>
</gene>
<dbReference type="EMBL" id="PHUJ01000003">
    <property type="protein sequence ID" value="PKB32602.1"/>
    <property type="molecule type" value="Genomic_DNA"/>
</dbReference>
<evidence type="ECO:0008006" key="3">
    <source>
        <dbReference type="Google" id="ProtNLM"/>
    </source>
</evidence>